<dbReference type="SMART" id="SM00487">
    <property type="entry name" value="DEXDc"/>
    <property type="match status" value="1"/>
</dbReference>
<dbReference type="PANTHER" id="PTHR45766">
    <property type="entry name" value="DNA ANNEALING HELICASE AND ENDONUCLEASE ZRANB3 FAMILY MEMBER"/>
    <property type="match status" value="1"/>
</dbReference>
<dbReference type="SMART" id="SM00490">
    <property type="entry name" value="HELICc"/>
    <property type="match status" value="1"/>
</dbReference>
<dbReference type="RefSeq" id="WP_186846827.1">
    <property type="nucleotide sequence ID" value="NZ_JACOME010000006.1"/>
</dbReference>
<sequence length="1095" mass="126807">MSTKFFTNQDQNTLLNKFKGIFENNKDIEFFDAIVGYFRASGYFKIRPFLDNVPNIRILVGIDVDVILAKYQSKGLLFKGDANQTLIEFLADTKEDIQTANYSKDVEDGILQFIEDIATKKIEIKAHPSKKLHAKIYIFKPENWNEHRPGHVITGSSNLTHSGLGGDKGDHNYEFNVKLSDYDDVKFASDEFQQLWKEGIVILPVEINKVKKETYLNSEFTPFELYIKFLIEYFGKSVEFDPNSITDLPDGFKRLSYQVDAVNEGYKMLEKHNGFFLSDVVGLGKTVIATLIAKKFFYSNDFPSHISNILIIVPPALKDGWIETLDKFQLQNYKIITNGSLHKVRDAAKYDLIIVDEAHKFRNDTAEAYNELQKICKTKTKRRLKDNTYADKKVILVSATPLNNRPEDIANQVYLFQDSKDSTLEISNLQHFFRHRIDAYKKLKKHNNIKEIQEGVAYIYQQIREKVIQPLTVRRTRSDLMAHDQYSEDLKEQNIVFPDIQKPKKIFYELDDELDELYDKTMYLLSHKTKGIQYLRYQAIKFLKEEKKAKYKNADVASEALAKLMKTLLVKRIDSSFYAFKKSLNRFTEATEAMIKMFDAGTIFIAPNLNVTEYVMEEKEDELLTKLIFLRETDPTIEICTPSDFLPNFVDGLKRDFEILTELNDHWKTVEQDPKIDEFVRRLNTELLQKTINPEQKLVVFSESKETTNHIAKQLKGAGRKDVLEIHSDNRNKLKQVIRENFDANIPRKDYKSDYNIIIATEVLAEGVNLHRANVIVNYDTPWNSTRLMQRIGRVNRIGSLANQVHIYNFYPTAKVNDDIELEKKAIMKLQAFHSALGEDSEIYSPDEETQSFGLFDQDVDEDKDERLAYLMELRKFKAESPELFRKIKNMPLRARVGRESRTLKGTSICFMRNHRRDAFYFVRPDNSIEELTFIETAKEFNANVPEKAVPLPEAHHEQIQVALADFNEKIQTEMASAQVVDTTQGPNEKRALAYMDGFLDFPFASEEEKKLIKAAKQAVKLGKFQKLQREVNKLKKNAKAAPLKATDLMDALIKIINQYPVLQNDTLDQRPAITIKSLEKLKPEIIISESFTHK</sequence>
<feature type="domain" description="Helicase C-terminal" evidence="3">
    <location>
        <begin position="675"/>
        <end position="851"/>
    </location>
</feature>
<dbReference type="InterPro" id="IPR027417">
    <property type="entry name" value="P-loop_NTPase"/>
</dbReference>
<dbReference type="Pfam" id="PF13091">
    <property type="entry name" value="PLDc_2"/>
    <property type="match status" value="1"/>
</dbReference>
<dbReference type="Gene3D" id="3.40.50.300">
    <property type="entry name" value="P-loop containing nucleotide triphosphate hydrolases"/>
    <property type="match status" value="2"/>
</dbReference>
<organism evidence="4 5">
    <name type="scientific">Winogradskyella echinorum</name>
    <dbReference type="NCBI Taxonomy" id="538189"/>
    <lineage>
        <taxon>Bacteria</taxon>
        <taxon>Pseudomonadati</taxon>
        <taxon>Bacteroidota</taxon>
        <taxon>Flavobacteriia</taxon>
        <taxon>Flavobacteriales</taxon>
        <taxon>Flavobacteriaceae</taxon>
        <taxon>Winogradskyella</taxon>
    </lineage>
</organism>
<comment type="caution">
    <text evidence="4">The sequence shown here is derived from an EMBL/GenBank/DDBJ whole genome shotgun (WGS) entry which is preliminary data.</text>
</comment>
<keyword evidence="5" id="KW-1185">Reference proteome</keyword>
<protein>
    <submittedName>
        <fullName evidence="4">Helicase</fullName>
    </submittedName>
</protein>
<dbReference type="GO" id="GO:0004386">
    <property type="term" value="F:helicase activity"/>
    <property type="evidence" value="ECO:0007669"/>
    <property type="project" value="UniProtKB-KW"/>
</dbReference>
<dbReference type="PROSITE" id="PS51194">
    <property type="entry name" value="HELICASE_CTER"/>
    <property type="match status" value="1"/>
</dbReference>
<keyword evidence="4" id="KW-0547">Nucleotide-binding</keyword>
<dbReference type="PROSITE" id="PS51192">
    <property type="entry name" value="HELICASE_ATP_BIND_1"/>
    <property type="match status" value="1"/>
</dbReference>
<keyword evidence="4" id="KW-0067">ATP-binding</keyword>
<proteinExistence type="predicted"/>
<dbReference type="Pfam" id="PF00271">
    <property type="entry name" value="Helicase_C"/>
    <property type="match status" value="1"/>
</dbReference>
<dbReference type="InterPro" id="IPR049730">
    <property type="entry name" value="SNF2/RAD54-like_C"/>
</dbReference>
<dbReference type="Gene3D" id="3.30.870.10">
    <property type="entry name" value="Endonuclease Chain A"/>
    <property type="match status" value="1"/>
</dbReference>
<reference evidence="4 5" key="1">
    <citation type="submission" date="2020-08" db="EMBL/GenBank/DDBJ databases">
        <title>Winogradskyella ouciana sp. nov., isolated from the hadal seawater of the Mariana Trench.</title>
        <authorList>
            <person name="He X."/>
        </authorList>
    </citation>
    <scope>NUCLEOTIDE SEQUENCE [LARGE SCALE GENOMIC DNA]</scope>
    <source>
        <strain evidence="4 5">KCTC 22026</strain>
    </source>
</reference>
<dbReference type="PANTHER" id="PTHR45766:SF6">
    <property type="entry name" value="SWI_SNF-RELATED MATRIX-ASSOCIATED ACTIN-DEPENDENT REGULATOR OF CHROMATIN SUBFAMILY A-LIKE PROTEIN 1"/>
    <property type="match status" value="1"/>
</dbReference>
<keyword evidence="1" id="KW-0378">Hydrolase</keyword>
<evidence type="ECO:0000259" key="3">
    <source>
        <dbReference type="PROSITE" id="PS51194"/>
    </source>
</evidence>
<gene>
    <name evidence="4" type="ORF">H6H04_15090</name>
</gene>
<dbReference type="InterPro" id="IPR025202">
    <property type="entry name" value="PLD-like_dom"/>
</dbReference>
<dbReference type="InterPro" id="IPR014001">
    <property type="entry name" value="Helicase_ATP-bd"/>
</dbReference>
<dbReference type="InterPro" id="IPR001650">
    <property type="entry name" value="Helicase_C-like"/>
</dbReference>
<keyword evidence="4" id="KW-0347">Helicase</keyword>
<evidence type="ECO:0000313" key="5">
    <source>
        <dbReference type="Proteomes" id="UP000607435"/>
    </source>
</evidence>
<dbReference type="EMBL" id="JACOME010000006">
    <property type="protein sequence ID" value="MBC3847721.1"/>
    <property type="molecule type" value="Genomic_DNA"/>
</dbReference>
<accession>A0ABR6Y4S4</accession>
<dbReference type="SUPFAM" id="SSF56024">
    <property type="entry name" value="Phospholipase D/nuclease"/>
    <property type="match status" value="1"/>
</dbReference>
<feature type="domain" description="Helicase ATP-binding" evidence="2">
    <location>
        <begin position="266"/>
        <end position="419"/>
    </location>
</feature>
<name>A0ABR6Y4S4_9FLAO</name>
<dbReference type="Proteomes" id="UP000607435">
    <property type="component" value="Unassembled WGS sequence"/>
</dbReference>
<evidence type="ECO:0000259" key="2">
    <source>
        <dbReference type="PROSITE" id="PS51192"/>
    </source>
</evidence>
<evidence type="ECO:0000256" key="1">
    <source>
        <dbReference type="ARBA" id="ARBA00022801"/>
    </source>
</evidence>
<dbReference type="CDD" id="cd09178">
    <property type="entry name" value="PLDc_N_Snf2_like"/>
    <property type="match status" value="1"/>
</dbReference>
<dbReference type="SUPFAM" id="SSF52540">
    <property type="entry name" value="P-loop containing nucleoside triphosphate hydrolases"/>
    <property type="match status" value="1"/>
</dbReference>
<dbReference type="CDD" id="cd18793">
    <property type="entry name" value="SF2_C_SNF"/>
    <property type="match status" value="1"/>
</dbReference>
<evidence type="ECO:0000313" key="4">
    <source>
        <dbReference type="EMBL" id="MBC3847721.1"/>
    </source>
</evidence>